<dbReference type="EMBL" id="JAPDRQ010000317">
    <property type="protein sequence ID" value="KAJ9650696.1"/>
    <property type="molecule type" value="Genomic_DNA"/>
</dbReference>
<evidence type="ECO:0000313" key="1">
    <source>
        <dbReference type="EMBL" id="KAJ9650696.1"/>
    </source>
</evidence>
<gene>
    <name evidence="1" type="ORF">H2198_010003</name>
</gene>
<comment type="caution">
    <text evidence="1">The sequence shown here is derived from an EMBL/GenBank/DDBJ whole genome shotgun (WGS) entry which is preliminary data.</text>
</comment>
<evidence type="ECO:0000313" key="2">
    <source>
        <dbReference type="Proteomes" id="UP001172386"/>
    </source>
</evidence>
<proteinExistence type="predicted"/>
<accession>A0ACC2ZT54</accession>
<reference evidence="1" key="1">
    <citation type="submission" date="2022-10" db="EMBL/GenBank/DDBJ databases">
        <title>Culturing micro-colonial fungi from biological soil crusts in the Mojave desert and describing Neophaeococcomyces mojavensis, and introducing the new genera and species Taxawa tesnikishii.</title>
        <authorList>
            <person name="Kurbessoian T."/>
            <person name="Stajich J.E."/>
        </authorList>
    </citation>
    <scope>NUCLEOTIDE SEQUENCE</scope>
    <source>
        <strain evidence="1">JES_112</strain>
    </source>
</reference>
<keyword evidence="2" id="KW-1185">Reference proteome</keyword>
<sequence>MWPRAKPPAPPRPSPAAAHGAGIVLPKPFLLKRASGLYARFLVPADLRSLLGCRFLVRAPPGRGDAARLVAARMAMALSESFKALRTGTMVNDDIKDILRRVRENGHQDLTIQQVRLPNGLTLGGVEINTAEDRRLFRQTVQDLNALAAKDPLMAGMHGWEPSQPPAPPKPPAGPRLSERIDVYLSDMRRAQRAVRNVMDTEYTLRLFVALGGDKPIEEVTATDVRAFLDALAVYPANASKKAVFRGLTPLEVVQKAKGGGHPTLLERTQEKRRDHLAAFFNAQADEALIPKAPHKAIMNRSKSKTDAPTREPFTPAELAALFDSEAFPEWASKYPHRWFGSILGVATGARINELAQLYVDDVAEVGGHWGIHIRAQRPDQRLKNAHSSRFVPLSDTVLQAGFLEFVEDVKRAGFERLFPHLQHTEAGGYGDTMGDQFRAYAIKRGLTGRLKSFHCFRHNIVSNLVNERGIAIQVVQEITGHDLTLPSGLRHYVNPGTIPKRFDALNAYGPPVTLPAYAPGQFDVAFKQVRHIERRRATAASKRHSTSQKG</sequence>
<organism evidence="1 2">
    <name type="scientific">Neophaeococcomyces mojaviensis</name>
    <dbReference type="NCBI Taxonomy" id="3383035"/>
    <lineage>
        <taxon>Eukaryota</taxon>
        <taxon>Fungi</taxon>
        <taxon>Dikarya</taxon>
        <taxon>Ascomycota</taxon>
        <taxon>Pezizomycotina</taxon>
        <taxon>Eurotiomycetes</taxon>
        <taxon>Chaetothyriomycetidae</taxon>
        <taxon>Chaetothyriales</taxon>
        <taxon>Chaetothyriales incertae sedis</taxon>
        <taxon>Neophaeococcomyces</taxon>
    </lineage>
</organism>
<dbReference type="Proteomes" id="UP001172386">
    <property type="component" value="Unassembled WGS sequence"/>
</dbReference>
<protein>
    <submittedName>
        <fullName evidence="1">Uncharacterized protein</fullName>
    </submittedName>
</protein>
<name>A0ACC2ZT54_9EURO</name>